<dbReference type="GO" id="GO:0044325">
    <property type="term" value="F:transmembrane transporter binding"/>
    <property type="evidence" value="ECO:0007669"/>
    <property type="project" value="TreeGrafter"/>
</dbReference>
<dbReference type="GO" id="GO:0048791">
    <property type="term" value="P:calcium ion-regulated exocytosis of neurotransmitter"/>
    <property type="evidence" value="ECO:0007669"/>
    <property type="project" value="TreeGrafter"/>
</dbReference>
<accession>A0A8X6I293</accession>
<dbReference type="InterPro" id="IPR010911">
    <property type="entry name" value="Rab_BD"/>
</dbReference>
<dbReference type="Gene3D" id="3.30.40.10">
    <property type="entry name" value="Zinc/RING finger domain, C3HC4 (zinc finger)"/>
    <property type="match status" value="1"/>
</dbReference>
<evidence type="ECO:0000256" key="1">
    <source>
        <dbReference type="ARBA" id="ARBA00022723"/>
    </source>
</evidence>
<dbReference type="AlphaFoldDB" id="A0A8X6I293"/>
<evidence type="ECO:0000313" key="9">
    <source>
        <dbReference type="EMBL" id="GFR34098.1"/>
    </source>
</evidence>
<dbReference type="GO" id="GO:0050806">
    <property type="term" value="P:positive regulation of synaptic transmission"/>
    <property type="evidence" value="ECO:0007669"/>
    <property type="project" value="TreeGrafter"/>
</dbReference>
<keyword evidence="1" id="KW-0479">Metal-binding</keyword>
<dbReference type="GO" id="GO:0006886">
    <property type="term" value="P:intracellular protein transport"/>
    <property type="evidence" value="ECO:0007669"/>
    <property type="project" value="InterPro"/>
</dbReference>
<dbReference type="InterPro" id="IPR039032">
    <property type="entry name" value="Rim-like"/>
</dbReference>
<dbReference type="PANTHER" id="PTHR12157">
    <property type="entry name" value="REGULATING SYNAPTIC MEMBRANE EXOCYTOSIS PROTEIN"/>
    <property type="match status" value="1"/>
</dbReference>
<dbReference type="InterPro" id="IPR017455">
    <property type="entry name" value="Znf_FYVE-rel"/>
</dbReference>
<feature type="compositionally biased region" description="Basic and acidic residues" evidence="6">
    <location>
        <begin position="243"/>
        <end position="259"/>
    </location>
</feature>
<reference evidence="9" key="1">
    <citation type="submission" date="2020-07" db="EMBL/GenBank/DDBJ databases">
        <title>Multicomponent nature underlies the extraordinary mechanical properties of spider dragline silk.</title>
        <authorList>
            <person name="Kono N."/>
            <person name="Nakamura H."/>
            <person name="Mori M."/>
            <person name="Yoshida Y."/>
            <person name="Ohtoshi R."/>
            <person name="Malay A.D."/>
            <person name="Moran D.A.P."/>
            <person name="Tomita M."/>
            <person name="Numata K."/>
            <person name="Arakawa K."/>
        </authorList>
    </citation>
    <scope>NUCLEOTIDE SEQUENCE</scope>
</reference>
<keyword evidence="2" id="KW-0677">Repeat</keyword>
<dbReference type="OrthoDB" id="420032at2759"/>
<keyword evidence="10" id="KW-1185">Reference proteome</keyword>
<evidence type="ECO:0000256" key="4">
    <source>
        <dbReference type="ARBA" id="ARBA00022833"/>
    </source>
</evidence>
<dbReference type="SUPFAM" id="SSF57903">
    <property type="entry name" value="FYVE/PHD zinc finger"/>
    <property type="match status" value="1"/>
</dbReference>
<feature type="compositionally biased region" description="Basic residues" evidence="6">
    <location>
        <begin position="456"/>
        <end position="468"/>
    </location>
</feature>
<dbReference type="GO" id="GO:0042391">
    <property type="term" value="P:regulation of membrane potential"/>
    <property type="evidence" value="ECO:0007669"/>
    <property type="project" value="TreeGrafter"/>
</dbReference>
<name>A0A8X6I293_TRICU</name>
<evidence type="ECO:0000313" key="10">
    <source>
        <dbReference type="Proteomes" id="UP000887116"/>
    </source>
</evidence>
<feature type="compositionally biased region" description="Basic and acidic residues" evidence="6">
    <location>
        <begin position="202"/>
        <end position="236"/>
    </location>
</feature>
<dbReference type="GO" id="GO:0008270">
    <property type="term" value="F:zinc ion binding"/>
    <property type="evidence" value="ECO:0007669"/>
    <property type="project" value="UniProtKB-KW"/>
</dbReference>
<feature type="compositionally biased region" description="Basic and acidic residues" evidence="6">
    <location>
        <begin position="354"/>
        <end position="414"/>
    </location>
</feature>
<feature type="region of interest" description="Disordered" evidence="6">
    <location>
        <begin position="1"/>
        <end position="23"/>
    </location>
</feature>
<dbReference type="FunFam" id="3.30.40.10:FF:000044">
    <property type="entry name" value="Regulating synaptic membrane exocytosis protein 2"/>
    <property type="match status" value="1"/>
</dbReference>
<feature type="compositionally biased region" description="Acidic residues" evidence="6">
    <location>
        <begin position="486"/>
        <end position="496"/>
    </location>
</feature>
<evidence type="ECO:0000256" key="5">
    <source>
        <dbReference type="PROSITE-ProRule" id="PRU00091"/>
    </source>
</evidence>
<keyword evidence="4" id="KW-0862">Zinc</keyword>
<keyword evidence="3 5" id="KW-0863">Zinc-finger</keyword>
<dbReference type="GO" id="GO:0048167">
    <property type="term" value="P:regulation of synaptic plasticity"/>
    <property type="evidence" value="ECO:0007669"/>
    <property type="project" value="TreeGrafter"/>
</dbReference>
<proteinExistence type="predicted"/>
<organism evidence="9 10">
    <name type="scientific">Trichonephila clavata</name>
    <name type="common">Joro spider</name>
    <name type="synonym">Nephila clavata</name>
    <dbReference type="NCBI Taxonomy" id="2740835"/>
    <lineage>
        <taxon>Eukaryota</taxon>
        <taxon>Metazoa</taxon>
        <taxon>Ecdysozoa</taxon>
        <taxon>Arthropoda</taxon>
        <taxon>Chelicerata</taxon>
        <taxon>Arachnida</taxon>
        <taxon>Araneae</taxon>
        <taxon>Araneomorphae</taxon>
        <taxon>Entelegynae</taxon>
        <taxon>Araneoidea</taxon>
        <taxon>Nephilidae</taxon>
        <taxon>Trichonephila</taxon>
    </lineage>
</organism>
<evidence type="ECO:0000256" key="2">
    <source>
        <dbReference type="ARBA" id="ARBA00022737"/>
    </source>
</evidence>
<dbReference type="PROSITE" id="PS50178">
    <property type="entry name" value="ZF_FYVE"/>
    <property type="match status" value="1"/>
</dbReference>
<dbReference type="PROSITE" id="PS50916">
    <property type="entry name" value="RABBD"/>
    <property type="match status" value="1"/>
</dbReference>
<dbReference type="GO" id="GO:0042734">
    <property type="term" value="C:presynaptic membrane"/>
    <property type="evidence" value="ECO:0007669"/>
    <property type="project" value="TreeGrafter"/>
</dbReference>
<evidence type="ECO:0000259" key="7">
    <source>
        <dbReference type="PROSITE" id="PS50178"/>
    </source>
</evidence>
<feature type="region of interest" description="Disordered" evidence="6">
    <location>
        <begin position="149"/>
        <end position="496"/>
    </location>
</feature>
<dbReference type="InterPro" id="IPR011011">
    <property type="entry name" value="Znf_FYVE_PHD"/>
</dbReference>
<dbReference type="InterPro" id="IPR013083">
    <property type="entry name" value="Znf_RING/FYVE/PHD"/>
</dbReference>
<dbReference type="EMBL" id="BMAO01029812">
    <property type="protein sequence ID" value="GFR34098.1"/>
    <property type="molecule type" value="Genomic_DNA"/>
</dbReference>
<dbReference type="InterPro" id="IPR054386">
    <property type="entry name" value="RIM_Znf"/>
</dbReference>
<feature type="domain" description="FYVE-type" evidence="7">
    <location>
        <begin position="83"/>
        <end position="133"/>
    </location>
</feature>
<protein>
    <submittedName>
        <fullName evidence="9">Regulating synaptic membrane exocytosis protein 2</fullName>
    </submittedName>
</protein>
<evidence type="ECO:0000256" key="3">
    <source>
        <dbReference type="ARBA" id="ARBA00022771"/>
    </source>
</evidence>
<feature type="compositionally biased region" description="Basic and acidic residues" evidence="6">
    <location>
        <begin position="269"/>
        <end position="330"/>
    </location>
</feature>
<sequence>MAETQDKSGGPVPLMQPHLPDLSHLTEEERRIIEGVMFRQQKEEEREQEILRKKQDEVRLLESAIRMRNEEQRRKGIELDATCQICMKTKFADGIGHVCNYCNVRCCARCGGKVSLRSNKVIWVCIVCRKKQELLIKTGKWVHSGMAAKHREMEHGDITSPKTDKKPKLERAHSEGKENVESHFSLGISRRGSLQQIHRTNSQRELRRQYSQERDPAKQEPHPDNSRYSDRSRPLNERSPPVEVKRIRPVDVSMRDRFSRVHGNSSLESRGRYEGSSDPSYDRRKDRYPPSEQMDHRRHTKEYLSDKEAPWKEGQKSREALYGAERRAPGRDQPWMSQEEDRKARSDSSIVRRTSQESLRDSDRPRRDEFLPFPMREDWKDSPRKRDYDIHSAGEDPRLRMHSVRSGDERRNHLEPGYAPESRGRGHNNRKKMESVVRNDSLSSDQSESVRPPPPKPHKNKRGRKLRQRSVSSSEEEIQSTPDCSSCEEIDAESESISEKGKFVIFTVFQCTTNIKCKLLIMETVIEN</sequence>
<comment type="caution">
    <text evidence="9">The sequence shown here is derived from an EMBL/GenBank/DDBJ whole genome shotgun (WGS) entry which is preliminary data.</text>
</comment>
<dbReference type="Pfam" id="PF22601">
    <property type="entry name" value="RIM2a_ZnF"/>
    <property type="match status" value="1"/>
</dbReference>
<dbReference type="GO" id="GO:0048788">
    <property type="term" value="C:cytoskeleton of presynaptic active zone"/>
    <property type="evidence" value="ECO:0007669"/>
    <property type="project" value="TreeGrafter"/>
</dbReference>
<dbReference type="Proteomes" id="UP000887116">
    <property type="component" value="Unassembled WGS sequence"/>
</dbReference>
<evidence type="ECO:0000256" key="6">
    <source>
        <dbReference type="SAM" id="MobiDB-lite"/>
    </source>
</evidence>
<feature type="compositionally biased region" description="Polar residues" evidence="6">
    <location>
        <begin position="438"/>
        <end position="449"/>
    </location>
</feature>
<dbReference type="PANTHER" id="PTHR12157:SF21">
    <property type="entry name" value="RAB3 INTERACTING MOLECULE, ISOFORM F"/>
    <property type="match status" value="1"/>
</dbReference>
<feature type="domain" description="RabBD" evidence="8">
    <location>
        <begin position="19"/>
        <end position="145"/>
    </location>
</feature>
<dbReference type="GO" id="GO:0031267">
    <property type="term" value="F:small GTPase binding"/>
    <property type="evidence" value="ECO:0007669"/>
    <property type="project" value="InterPro"/>
</dbReference>
<gene>
    <name evidence="9" type="primary">RIMS2</name>
    <name evidence="9" type="ORF">TNCT_173011</name>
</gene>
<feature type="compositionally biased region" description="Basic and acidic residues" evidence="6">
    <location>
        <begin position="149"/>
        <end position="181"/>
    </location>
</feature>
<evidence type="ECO:0000259" key="8">
    <source>
        <dbReference type="PROSITE" id="PS50916"/>
    </source>
</evidence>